<evidence type="ECO:0000313" key="3">
    <source>
        <dbReference type="Proteomes" id="UP000635853"/>
    </source>
</evidence>
<reference evidence="3" key="1">
    <citation type="submission" date="2021-01" db="EMBL/GenBank/DDBJ databases">
        <title>Draft genomes of Rhodovulum sulfidophilum.</title>
        <authorList>
            <person name="Guzman M.S."/>
        </authorList>
    </citation>
    <scope>NUCLEOTIDE SEQUENCE [LARGE SCALE GENOMIC DNA]</scope>
    <source>
        <strain evidence="3">AB19</strain>
    </source>
</reference>
<organism evidence="2 3">
    <name type="scientific">Rhodovulum visakhapatnamense</name>
    <dbReference type="NCBI Taxonomy" id="364297"/>
    <lineage>
        <taxon>Bacteria</taxon>
        <taxon>Pseudomonadati</taxon>
        <taxon>Pseudomonadota</taxon>
        <taxon>Alphaproteobacteria</taxon>
        <taxon>Rhodobacterales</taxon>
        <taxon>Paracoccaceae</taxon>
        <taxon>Rhodovulum</taxon>
    </lineage>
</organism>
<sequence length="224" mass="23816">MMSRLAVLVDGDNISGCHAERILSIASRQGSPTVVRVYTNARRTSEWHDACGFRMIHAGTGKNASDVLLVIDAMELALSGGIDRFVIASSDGDFTHLAHRLREHGAMVTGVGEGKAPTGFRRACSDFVLIDPGPSIRLVPSAPPVADLDLKIRAIIAAASTKGAGMRLAALGASMHSKHGIRIGALPEQTWRAYLAARPHLYDLGPRGPDCMVRFKPEGFPAAA</sequence>
<protein>
    <submittedName>
        <fullName evidence="2">NYN domain-containing protein</fullName>
    </submittedName>
</protein>
<keyword evidence="3" id="KW-1185">Reference proteome</keyword>
<evidence type="ECO:0000259" key="1">
    <source>
        <dbReference type="Pfam" id="PF01936"/>
    </source>
</evidence>
<dbReference type="Proteomes" id="UP000635853">
    <property type="component" value="Unassembled WGS sequence"/>
</dbReference>
<dbReference type="PANTHER" id="PTHR35811">
    <property type="entry name" value="SLR1870 PROTEIN"/>
    <property type="match status" value="1"/>
</dbReference>
<comment type="caution">
    <text evidence="2">The sequence shown here is derived from an EMBL/GenBank/DDBJ whole genome shotgun (WGS) entry which is preliminary data.</text>
</comment>
<dbReference type="InterPro" id="IPR021139">
    <property type="entry name" value="NYN"/>
</dbReference>
<name>A0ABS1RIS0_9RHOB</name>
<dbReference type="Gene3D" id="3.40.50.1010">
    <property type="entry name" value="5'-nuclease"/>
    <property type="match status" value="1"/>
</dbReference>
<dbReference type="EMBL" id="JAESIL010000074">
    <property type="protein sequence ID" value="MBL3579557.1"/>
    <property type="molecule type" value="Genomic_DNA"/>
</dbReference>
<dbReference type="PANTHER" id="PTHR35811:SF1">
    <property type="entry name" value="HTH OST-TYPE DOMAIN-CONTAINING PROTEIN"/>
    <property type="match status" value="1"/>
</dbReference>
<proteinExistence type="predicted"/>
<evidence type="ECO:0000313" key="2">
    <source>
        <dbReference type="EMBL" id="MBL3579557.1"/>
    </source>
</evidence>
<dbReference type="CDD" id="cd11297">
    <property type="entry name" value="PIN_LabA-like_N_1"/>
    <property type="match status" value="1"/>
</dbReference>
<feature type="domain" description="NYN" evidence="1">
    <location>
        <begin position="4"/>
        <end position="130"/>
    </location>
</feature>
<dbReference type="Pfam" id="PF01936">
    <property type="entry name" value="NYN"/>
    <property type="match status" value="1"/>
</dbReference>
<gene>
    <name evidence="2" type="ORF">JMJ92_15535</name>
</gene>
<accession>A0ABS1RIS0</accession>